<dbReference type="AlphaFoldDB" id="A0A1Z4N826"/>
<dbReference type="RefSeq" id="WP_096581704.1">
    <property type="nucleotide sequence ID" value="NZ_CAWNJS010000001.1"/>
</dbReference>
<organism evidence="3 4">
    <name type="scientific">Tolypothrix tenuis PCC 7101</name>
    <dbReference type="NCBI Taxonomy" id="231146"/>
    <lineage>
        <taxon>Bacteria</taxon>
        <taxon>Bacillati</taxon>
        <taxon>Cyanobacteriota</taxon>
        <taxon>Cyanophyceae</taxon>
        <taxon>Nostocales</taxon>
        <taxon>Tolypothrichaceae</taxon>
        <taxon>Tolypothrix</taxon>
    </lineage>
</organism>
<protein>
    <submittedName>
        <fullName evidence="3">Lipopolysaccharide N-acetylglucosaminyltransferase</fullName>
    </submittedName>
</protein>
<dbReference type="PANTHER" id="PTHR45947">
    <property type="entry name" value="SULFOQUINOVOSYL TRANSFERASE SQD2"/>
    <property type="match status" value="1"/>
</dbReference>
<dbReference type="Proteomes" id="UP000218785">
    <property type="component" value="Chromosome"/>
</dbReference>
<accession>A0A1Z4N826</accession>
<dbReference type="Gene3D" id="3.40.50.2000">
    <property type="entry name" value="Glycogen Phosphorylase B"/>
    <property type="match status" value="2"/>
</dbReference>
<dbReference type="SUPFAM" id="SSF53756">
    <property type="entry name" value="UDP-Glycosyltransferase/glycogen phosphorylase"/>
    <property type="match status" value="1"/>
</dbReference>
<name>A0A1Z4N826_9CYAN</name>
<dbReference type="EMBL" id="AP018248">
    <property type="protein sequence ID" value="BAZ01870.1"/>
    <property type="molecule type" value="Genomic_DNA"/>
</dbReference>
<dbReference type="PANTHER" id="PTHR45947:SF3">
    <property type="entry name" value="SULFOQUINOVOSYL TRANSFERASE SQD2"/>
    <property type="match status" value="1"/>
</dbReference>
<dbReference type="GO" id="GO:0016757">
    <property type="term" value="F:glycosyltransferase activity"/>
    <property type="evidence" value="ECO:0007669"/>
    <property type="project" value="UniProtKB-KW"/>
</dbReference>
<dbReference type="Pfam" id="PF00534">
    <property type="entry name" value="Glycos_transf_1"/>
    <property type="match status" value="1"/>
</dbReference>
<dbReference type="CDD" id="cd03801">
    <property type="entry name" value="GT4_PimA-like"/>
    <property type="match status" value="1"/>
</dbReference>
<dbReference type="Pfam" id="PF13439">
    <property type="entry name" value="Glyco_transf_4"/>
    <property type="match status" value="1"/>
</dbReference>
<feature type="domain" description="Glycosyltransferase subfamily 4-like N-terminal" evidence="2">
    <location>
        <begin position="26"/>
        <end position="168"/>
    </location>
</feature>
<reference evidence="3 4" key="1">
    <citation type="submission" date="2017-06" db="EMBL/GenBank/DDBJ databases">
        <title>Genome sequencing of cyanobaciteial culture collection at National Institute for Environmental Studies (NIES).</title>
        <authorList>
            <person name="Hirose Y."/>
            <person name="Shimura Y."/>
            <person name="Fujisawa T."/>
            <person name="Nakamura Y."/>
            <person name="Kawachi M."/>
        </authorList>
    </citation>
    <scope>NUCLEOTIDE SEQUENCE [LARGE SCALE GENOMIC DNA]</scope>
    <source>
        <strain evidence="3 4">NIES-37</strain>
    </source>
</reference>
<evidence type="ECO:0000313" key="4">
    <source>
        <dbReference type="Proteomes" id="UP000218785"/>
    </source>
</evidence>
<evidence type="ECO:0000259" key="2">
    <source>
        <dbReference type="Pfam" id="PF13439"/>
    </source>
</evidence>
<dbReference type="InterPro" id="IPR028098">
    <property type="entry name" value="Glyco_trans_4-like_N"/>
</dbReference>
<feature type="domain" description="Glycosyl transferase family 1" evidence="1">
    <location>
        <begin position="178"/>
        <end position="332"/>
    </location>
</feature>
<proteinExistence type="predicted"/>
<dbReference type="KEGG" id="ttq:NIES37_58770"/>
<evidence type="ECO:0000313" key="3">
    <source>
        <dbReference type="EMBL" id="BAZ01870.1"/>
    </source>
</evidence>
<gene>
    <name evidence="3" type="ORF">NIES37_58770</name>
</gene>
<sequence length="378" mass="42068">MIINIATGPWLPVPAVQGGAIPRLWQGLAEEFAARGHQVSILCRSYPSQPQTEVINGVQYIRHGGFPQSTNITLDLLKDFFYSLLTFPRLPHADILVINDFWLPIFACLRPQAGKVVINANRFPKGQYWLYAGTSFFAVASQAIQEAIAKEYPAAISRMGIIPNPIDTRIFSPSTQPKLARKEKLILYVGRIHPEKGVHLLLDAFSILSEQFSEVRLRIIGPVKENQGGGGDNYLSILKSKANNLNVEFLEPIFDVGKLAEAYRDADIFCYPSLAEKGESFGVAPLEAMASGLVPVVSDLACFRDFIEDGKTGYFFNHRTVDAAKNLSDTLFSAIIDSDNSTMSRQATQKAQEFNYEQVTQKYLADFEQILNVKNSRL</sequence>
<dbReference type="InterPro" id="IPR050194">
    <property type="entry name" value="Glycosyltransferase_grp1"/>
</dbReference>
<keyword evidence="3" id="KW-0328">Glycosyltransferase</keyword>
<evidence type="ECO:0000259" key="1">
    <source>
        <dbReference type="Pfam" id="PF00534"/>
    </source>
</evidence>
<dbReference type="InterPro" id="IPR001296">
    <property type="entry name" value="Glyco_trans_1"/>
</dbReference>
<keyword evidence="3" id="KW-0808">Transferase</keyword>
<keyword evidence="4" id="KW-1185">Reference proteome</keyword>